<feature type="binding site" evidence="14">
    <location>
        <position position="298"/>
    </location>
    <ligand>
        <name>substrate</name>
    </ligand>
</feature>
<keyword evidence="9 12" id="KW-0521">NADP</keyword>
<dbReference type="Proteomes" id="UP000282184">
    <property type="component" value="Unassembled WGS sequence"/>
</dbReference>
<dbReference type="Pfam" id="PF00383">
    <property type="entry name" value="dCMP_cyt_deam_1"/>
    <property type="match status" value="1"/>
</dbReference>
<dbReference type="GO" id="GO:0008703">
    <property type="term" value="F:5-amino-6-(5-phosphoribosylamino)uracil reductase activity"/>
    <property type="evidence" value="ECO:0007669"/>
    <property type="project" value="UniProtKB-EC"/>
</dbReference>
<dbReference type="SUPFAM" id="SSF53597">
    <property type="entry name" value="Dihydrofolate reductase-like"/>
    <property type="match status" value="1"/>
</dbReference>
<keyword evidence="7 12" id="KW-0479">Metal-binding</keyword>
<dbReference type="UniPathway" id="UPA00275">
    <property type="reaction ID" value="UER00401"/>
</dbReference>
<feature type="domain" description="CMP/dCMP-type deaminase" evidence="16">
    <location>
        <begin position="14"/>
        <end position="139"/>
    </location>
</feature>
<dbReference type="EC" id="1.1.1.193" evidence="12"/>
<evidence type="ECO:0000256" key="8">
    <source>
        <dbReference type="ARBA" id="ARBA00022833"/>
    </source>
</evidence>
<organism evidence="17 18">
    <name type="scientific">Hymenobacter gummosus</name>
    <dbReference type="NCBI Taxonomy" id="1776032"/>
    <lineage>
        <taxon>Bacteria</taxon>
        <taxon>Pseudomonadati</taxon>
        <taxon>Bacteroidota</taxon>
        <taxon>Cytophagia</taxon>
        <taxon>Cytophagales</taxon>
        <taxon>Hymenobacteraceae</taxon>
        <taxon>Hymenobacter</taxon>
    </lineage>
</organism>
<sequence length="356" mass="39026">MNPSTSVAPADFTPHDQLLMRRALDLAVLGAHTARPNPMVGCVVADAAGRVVAEGWHEQYGGPHAEVNALNRVPAAVDLGQCRVYVTLEPCSHFGKTPPCADLLIARGVRDVVVCNHDPNPLVAGRGLQKLREAGIRVRTGLLEAEGRWLNRRFFTVQEQNRPYLILKWAESRDGFVAGPNAQPVPISGPAAKMLVHRWRTEEQAIMVGTRTALNDNPQLNVREWPGPNPVRLVIDRSLTLPATHHLFDGAQPTVVYTNKEQPDRDNLSFVTVPAQQPLLPAILDDLNERRIQSVLVEGGPALHTMLLEAGLWDEIRVLRSQHVRIGAGGVVAPPLSLTGLREHRVIGPDELFVFG</sequence>
<feature type="binding site" evidence="14">
    <location>
        <position position="220"/>
    </location>
    <ligand>
        <name>substrate</name>
    </ligand>
</feature>
<dbReference type="InterPro" id="IPR002734">
    <property type="entry name" value="RibDG_C"/>
</dbReference>
<dbReference type="InterPro" id="IPR050765">
    <property type="entry name" value="Riboflavin_Biosynth_HTPR"/>
</dbReference>
<evidence type="ECO:0000259" key="16">
    <source>
        <dbReference type="PROSITE" id="PS51747"/>
    </source>
</evidence>
<evidence type="ECO:0000256" key="15">
    <source>
        <dbReference type="PIRSR" id="PIRSR006769-3"/>
    </source>
</evidence>
<dbReference type="PROSITE" id="PS00903">
    <property type="entry name" value="CYT_DCMP_DEAMINASES_1"/>
    <property type="match status" value="1"/>
</dbReference>
<proteinExistence type="inferred from homology"/>
<evidence type="ECO:0000256" key="2">
    <source>
        <dbReference type="ARBA" id="ARBA00004882"/>
    </source>
</evidence>
<dbReference type="SUPFAM" id="SSF53927">
    <property type="entry name" value="Cytidine deaminase-like"/>
    <property type="match status" value="1"/>
</dbReference>
<keyword evidence="6 12" id="KW-0686">Riboflavin biosynthesis</keyword>
<comment type="caution">
    <text evidence="17">The sequence shown here is derived from an EMBL/GenBank/DDBJ whole genome shotgun (WGS) entry which is preliminary data.</text>
</comment>
<feature type="binding site" evidence="15">
    <location>
        <position position="64"/>
    </location>
    <ligand>
        <name>Zn(2+)</name>
        <dbReference type="ChEBI" id="CHEBI:29105"/>
        <note>catalytic</note>
    </ligand>
</feature>
<dbReference type="InterPro" id="IPR016192">
    <property type="entry name" value="APOBEC/CMP_deaminase_Zn-bd"/>
</dbReference>
<dbReference type="PROSITE" id="PS51747">
    <property type="entry name" value="CYT_DCMP_DEAMINASES_2"/>
    <property type="match status" value="1"/>
</dbReference>
<comment type="catalytic activity">
    <reaction evidence="12">
        <text>2,5-diamino-6-hydroxy-4-(5-phosphoribosylamino)-pyrimidine + H2O + H(+) = 5-amino-6-(5-phospho-D-ribosylamino)uracil + NH4(+)</text>
        <dbReference type="Rhea" id="RHEA:21868"/>
        <dbReference type="ChEBI" id="CHEBI:15377"/>
        <dbReference type="ChEBI" id="CHEBI:15378"/>
        <dbReference type="ChEBI" id="CHEBI:28938"/>
        <dbReference type="ChEBI" id="CHEBI:58453"/>
        <dbReference type="ChEBI" id="CHEBI:58614"/>
        <dbReference type="EC" id="3.5.4.26"/>
    </reaction>
</comment>
<comment type="function">
    <text evidence="1 12">Converts 2,5-diamino-6-(ribosylamino)-4(3h)-pyrimidinone 5'-phosphate into 5-amino-6-(ribosylamino)-2,4(1h,3h)-pyrimidinedione 5'-phosphate.</text>
</comment>
<feature type="binding site" evidence="14">
    <location>
        <position position="216"/>
    </location>
    <ligand>
        <name>NADP(+)</name>
        <dbReference type="ChEBI" id="CHEBI:58349"/>
    </ligand>
</feature>
<dbReference type="Gene3D" id="3.40.430.10">
    <property type="entry name" value="Dihydrofolate Reductase, subunit A"/>
    <property type="match status" value="1"/>
</dbReference>
<keyword evidence="10 12" id="KW-0560">Oxidoreductase</keyword>
<feature type="binding site" evidence="14">
    <location>
        <position position="212"/>
    </location>
    <ligand>
        <name>NADP(+)</name>
        <dbReference type="ChEBI" id="CHEBI:58349"/>
    </ligand>
</feature>
<feature type="binding site" evidence="15">
    <location>
        <position position="91"/>
    </location>
    <ligand>
        <name>Zn(2+)</name>
        <dbReference type="ChEBI" id="CHEBI:29105"/>
        <note>catalytic</note>
    </ligand>
</feature>
<keyword evidence="11" id="KW-0511">Multifunctional enzyme</keyword>
<feature type="binding site" evidence="15">
    <location>
        <position position="100"/>
    </location>
    <ligand>
        <name>Zn(2+)</name>
        <dbReference type="ChEBI" id="CHEBI:29105"/>
        <note>catalytic</note>
    </ligand>
</feature>
<accession>A0A3S0K3C6</accession>
<comment type="pathway">
    <text evidence="2 12">Cofactor biosynthesis; riboflavin biosynthesis; 5-amino-6-(D-ribitylamino)uracil from GTP: step 2/4.</text>
</comment>
<evidence type="ECO:0000256" key="5">
    <source>
        <dbReference type="ARBA" id="ARBA00007417"/>
    </source>
</evidence>
<dbReference type="InterPro" id="IPR004794">
    <property type="entry name" value="Eubact_RibD"/>
</dbReference>
<dbReference type="GO" id="GO:0009231">
    <property type="term" value="P:riboflavin biosynthetic process"/>
    <property type="evidence" value="ECO:0007669"/>
    <property type="project" value="UniProtKB-UniPathway"/>
</dbReference>
<evidence type="ECO:0000256" key="4">
    <source>
        <dbReference type="ARBA" id="ARBA00005259"/>
    </source>
</evidence>
<name>A0A3S0K3C6_9BACT</name>
<dbReference type="PANTHER" id="PTHR38011">
    <property type="entry name" value="DIHYDROFOLATE REDUCTASE FAMILY PROTEIN (AFU_ORTHOLOGUE AFUA_8G06820)"/>
    <property type="match status" value="1"/>
</dbReference>
<protein>
    <recommendedName>
        <fullName evidence="12">Riboflavin biosynthesis protein RibD</fullName>
    </recommendedName>
    <domain>
        <recommendedName>
            <fullName evidence="12">Diaminohydroxyphosphoribosylaminopyrimidine deaminase</fullName>
            <shortName evidence="12">DRAP deaminase</shortName>
            <ecNumber evidence="12">3.5.4.26</ecNumber>
        </recommendedName>
        <alternativeName>
            <fullName evidence="12">Riboflavin-specific deaminase</fullName>
        </alternativeName>
    </domain>
    <domain>
        <recommendedName>
            <fullName evidence="12">5-amino-6-(5-phosphoribosylamino)uracil reductase</fullName>
            <ecNumber evidence="12">1.1.1.193</ecNumber>
        </recommendedName>
        <alternativeName>
            <fullName evidence="12">HTP reductase</fullName>
        </alternativeName>
    </domain>
</protein>
<reference evidence="17 18" key="1">
    <citation type="submission" date="2018-12" db="EMBL/GenBank/DDBJ databases">
        <title>Hymenobacter gummosus sp. nov., isolated from a spring.</title>
        <authorList>
            <person name="Nie L."/>
        </authorList>
    </citation>
    <scope>NUCLEOTIDE SEQUENCE [LARGE SCALE GENOMIC DNA]</scope>
    <source>
        <strain evidence="17 18">KCTC 52166</strain>
    </source>
</reference>
<evidence type="ECO:0000313" key="18">
    <source>
        <dbReference type="Proteomes" id="UP000282184"/>
    </source>
</evidence>
<feature type="active site" description="Proton donor" evidence="13">
    <location>
        <position position="66"/>
    </location>
</feature>
<evidence type="ECO:0000256" key="7">
    <source>
        <dbReference type="ARBA" id="ARBA00022723"/>
    </source>
</evidence>
<keyword evidence="18" id="KW-1185">Reference proteome</keyword>
<dbReference type="GO" id="GO:0008270">
    <property type="term" value="F:zinc ion binding"/>
    <property type="evidence" value="ECO:0007669"/>
    <property type="project" value="InterPro"/>
</dbReference>
<feature type="binding site" evidence="14">
    <location>
        <position position="200"/>
    </location>
    <ligand>
        <name>substrate</name>
    </ligand>
</feature>
<dbReference type="Pfam" id="PF01872">
    <property type="entry name" value="RibD_C"/>
    <property type="match status" value="1"/>
</dbReference>
<comment type="catalytic activity">
    <reaction evidence="12">
        <text>5-amino-6-(5-phospho-D-ribitylamino)uracil + NADP(+) = 5-amino-6-(5-phospho-D-ribosylamino)uracil + NADPH + H(+)</text>
        <dbReference type="Rhea" id="RHEA:17845"/>
        <dbReference type="ChEBI" id="CHEBI:15378"/>
        <dbReference type="ChEBI" id="CHEBI:57783"/>
        <dbReference type="ChEBI" id="CHEBI:58349"/>
        <dbReference type="ChEBI" id="CHEBI:58421"/>
        <dbReference type="ChEBI" id="CHEBI:58453"/>
        <dbReference type="EC" id="1.1.1.193"/>
    </reaction>
</comment>
<evidence type="ECO:0000256" key="1">
    <source>
        <dbReference type="ARBA" id="ARBA00002151"/>
    </source>
</evidence>
<comment type="cofactor">
    <cofactor evidence="12 15">
        <name>Zn(2+)</name>
        <dbReference type="ChEBI" id="CHEBI:29105"/>
    </cofactor>
    <text evidence="12 15">Binds 1 zinc ion.</text>
</comment>
<feature type="binding site" evidence="14">
    <location>
        <position position="170"/>
    </location>
    <ligand>
        <name>NADP(+)</name>
        <dbReference type="ChEBI" id="CHEBI:58349"/>
    </ligand>
</feature>
<dbReference type="RefSeq" id="WP_126694812.1">
    <property type="nucleotide sequence ID" value="NZ_RXOF01000012.1"/>
</dbReference>
<keyword evidence="12 17" id="KW-0378">Hydrolase</keyword>
<gene>
    <name evidence="17" type="primary">ribD</name>
    <name evidence="17" type="ORF">EJV47_19290</name>
</gene>
<dbReference type="PANTHER" id="PTHR38011:SF7">
    <property type="entry name" value="2,5-DIAMINO-6-RIBOSYLAMINO-4(3H)-PYRIMIDINONE 5'-PHOSPHATE REDUCTASE"/>
    <property type="match status" value="1"/>
</dbReference>
<dbReference type="EMBL" id="RXOF01000012">
    <property type="protein sequence ID" value="RTQ47561.1"/>
    <property type="molecule type" value="Genomic_DNA"/>
</dbReference>
<comment type="similarity">
    <text evidence="5 12">In the C-terminal section; belongs to the HTP reductase family.</text>
</comment>
<dbReference type="GO" id="GO:0008835">
    <property type="term" value="F:diaminohydroxyphosphoribosylaminopyrimidine deaminase activity"/>
    <property type="evidence" value="ECO:0007669"/>
    <property type="project" value="UniProtKB-EC"/>
</dbReference>
<evidence type="ECO:0000256" key="6">
    <source>
        <dbReference type="ARBA" id="ARBA00022619"/>
    </source>
</evidence>
<dbReference type="AlphaFoldDB" id="A0A3S0K3C6"/>
<evidence type="ECO:0000256" key="10">
    <source>
        <dbReference type="ARBA" id="ARBA00023002"/>
    </source>
</evidence>
<evidence type="ECO:0000256" key="12">
    <source>
        <dbReference type="PIRNR" id="PIRNR006769"/>
    </source>
</evidence>
<dbReference type="InterPro" id="IPR002125">
    <property type="entry name" value="CMP_dCMP_dom"/>
</dbReference>
<evidence type="ECO:0000256" key="13">
    <source>
        <dbReference type="PIRSR" id="PIRSR006769-1"/>
    </source>
</evidence>
<dbReference type="InterPro" id="IPR016193">
    <property type="entry name" value="Cytidine_deaminase-like"/>
</dbReference>
<evidence type="ECO:0000313" key="17">
    <source>
        <dbReference type="EMBL" id="RTQ47561.1"/>
    </source>
</evidence>
<dbReference type="CDD" id="cd01284">
    <property type="entry name" value="Riboflavin_deaminase-reductase"/>
    <property type="match status" value="1"/>
</dbReference>
<evidence type="ECO:0000256" key="14">
    <source>
        <dbReference type="PIRSR" id="PIRSR006769-2"/>
    </source>
</evidence>
<evidence type="ECO:0000256" key="11">
    <source>
        <dbReference type="ARBA" id="ARBA00023268"/>
    </source>
</evidence>
<evidence type="ECO:0000256" key="3">
    <source>
        <dbReference type="ARBA" id="ARBA00004910"/>
    </source>
</evidence>
<dbReference type="EC" id="3.5.4.26" evidence="12"/>
<comment type="similarity">
    <text evidence="4 12">In the N-terminal section; belongs to the cytidine and deoxycytidylate deaminase family.</text>
</comment>
<dbReference type="PIRSF" id="PIRSF006769">
    <property type="entry name" value="RibD"/>
    <property type="match status" value="1"/>
</dbReference>
<dbReference type="OrthoDB" id="9800865at2"/>
<dbReference type="Gene3D" id="3.40.140.10">
    <property type="entry name" value="Cytidine Deaminase, domain 2"/>
    <property type="match status" value="1"/>
</dbReference>
<dbReference type="InterPro" id="IPR024072">
    <property type="entry name" value="DHFR-like_dom_sf"/>
</dbReference>
<evidence type="ECO:0000256" key="9">
    <source>
        <dbReference type="ARBA" id="ARBA00022857"/>
    </source>
</evidence>
<dbReference type="NCBIfam" id="TIGR00326">
    <property type="entry name" value="eubact_ribD"/>
    <property type="match status" value="1"/>
</dbReference>
<comment type="pathway">
    <text evidence="3 12">Cofactor biosynthesis; riboflavin biosynthesis; 5-amino-6-(D-ribitylamino)uracil from GTP: step 3/4.</text>
</comment>
<keyword evidence="8 12" id="KW-0862">Zinc</keyword>
<feature type="binding site" evidence="14">
    <location>
        <position position="223"/>
    </location>
    <ligand>
        <name>substrate</name>
    </ligand>
</feature>